<dbReference type="Proteomes" id="UP000028582">
    <property type="component" value="Unassembled WGS sequence"/>
</dbReference>
<reference evidence="1 2" key="1">
    <citation type="submission" date="2013-11" db="EMBL/GenBank/DDBJ databases">
        <title>The Genome Sequence of Phytophthora parasitica P1976.</title>
        <authorList>
            <consortium name="The Broad Institute Genomics Platform"/>
            <person name="Russ C."/>
            <person name="Tyler B."/>
            <person name="Panabieres F."/>
            <person name="Shan W."/>
            <person name="Tripathy S."/>
            <person name="Grunwald N."/>
            <person name="Machado M."/>
            <person name="Johnson C.S."/>
            <person name="Walker B."/>
            <person name="Young S."/>
            <person name="Zeng Q."/>
            <person name="Gargeya S."/>
            <person name="Fitzgerald M."/>
            <person name="Haas B."/>
            <person name="Abouelleil A."/>
            <person name="Allen A.W."/>
            <person name="Alvarado L."/>
            <person name="Arachchi H.M."/>
            <person name="Berlin A.M."/>
            <person name="Chapman S.B."/>
            <person name="Gainer-Dewar J."/>
            <person name="Goldberg J."/>
            <person name="Griggs A."/>
            <person name="Gujja S."/>
            <person name="Hansen M."/>
            <person name="Howarth C."/>
            <person name="Imamovic A."/>
            <person name="Ireland A."/>
            <person name="Larimer J."/>
            <person name="McCowan C."/>
            <person name="Murphy C."/>
            <person name="Pearson M."/>
            <person name="Poon T.W."/>
            <person name="Priest M."/>
            <person name="Roberts A."/>
            <person name="Saif S."/>
            <person name="Shea T."/>
            <person name="Sisk P."/>
            <person name="Sykes S."/>
            <person name="Wortman J."/>
            <person name="Nusbaum C."/>
            <person name="Birren B."/>
        </authorList>
    </citation>
    <scope>NUCLEOTIDE SEQUENCE [LARGE SCALE GENOMIC DNA]</scope>
    <source>
        <strain evidence="1 2">P1976</strain>
    </source>
</reference>
<dbReference type="EMBL" id="ANJA01001785">
    <property type="protein sequence ID" value="ETO74542.1"/>
    <property type="molecule type" value="Genomic_DNA"/>
</dbReference>
<organism evidence="1 2">
    <name type="scientific">Phytophthora nicotianae P1976</name>
    <dbReference type="NCBI Taxonomy" id="1317066"/>
    <lineage>
        <taxon>Eukaryota</taxon>
        <taxon>Sar</taxon>
        <taxon>Stramenopiles</taxon>
        <taxon>Oomycota</taxon>
        <taxon>Peronosporomycetes</taxon>
        <taxon>Peronosporales</taxon>
        <taxon>Peronosporaceae</taxon>
        <taxon>Phytophthora</taxon>
    </lineage>
</organism>
<proteinExistence type="predicted"/>
<protein>
    <recommendedName>
        <fullName evidence="3">Chromo domain-containing protein</fullName>
    </recommendedName>
</protein>
<evidence type="ECO:0000313" key="1">
    <source>
        <dbReference type="EMBL" id="ETO74542.1"/>
    </source>
</evidence>
<dbReference type="OrthoDB" id="78677at2759"/>
<dbReference type="AlphaFoldDB" id="A0A081A6N1"/>
<accession>A0A081A6N1</accession>
<name>A0A081A6N1_PHYNI</name>
<evidence type="ECO:0000313" key="2">
    <source>
        <dbReference type="Proteomes" id="UP000028582"/>
    </source>
</evidence>
<comment type="caution">
    <text evidence="1">The sequence shown here is derived from an EMBL/GenBank/DDBJ whole genome shotgun (WGS) entry which is preliminary data.</text>
</comment>
<evidence type="ECO:0008006" key="3">
    <source>
        <dbReference type="Google" id="ProtNLM"/>
    </source>
</evidence>
<sequence>MAGLPAINPLDPVVTPEGMEAASLDEVRAIRGANFAKLAKALEELHKRVAIGRSAAQRKGRAKALKRAAKMAQFATGDFVLYADVWSHRHSKLRVKWCGPARVVDTSSNWVFTVENLLTGETNEAHATRLKFYSDSSVGITEDLIAHVAHNREGHVVEKLLKAR</sequence>
<gene>
    <name evidence="1" type="ORF">F444_09739</name>
</gene>